<evidence type="ECO:0000256" key="2">
    <source>
        <dbReference type="ARBA" id="ARBA00023004"/>
    </source>
</evidence>
<dbReference type="PROSITE" id="PS51471">
    <property type="entry name" value="FE2OG_OXY"/>
    <property type="match status" value="1"/>
</dbReference>
<dbReference type="Gene3D" id="2.60.120.330">
    <property type="entry name" value="B-lactam Antibiotic, Isopenicillin N Synthase, Chain"/>
    <property type="match status" value="1"/>
</dbReference>
<dbReference type="InterPro" id="IPR005123">
    <property type="entry name" value="Oxoglu/Fe-dep_dioxygenase_dom"/>
</dbReference>
<sequence>MNYYPPCAEASKVYGVAPHSDATGLTLFLQVNEGLQIKRNEKWVPVKPVPVALIINTGDMMEAHRILALLLLAALEYEAGSISEGGQKGKRMLGPGGTV</sequence>
<keyword evidence="5" id="KW-1185">Reference proteome</keyword>
<dbReference type="InterPro" id="IPR027443">
    <property type="entry name" value="IPNS-like_sf"/>
</dbReference>
<protein>
    <recommendedName>
        <fullName evidence="3">Fe2OG dioxygenase domain-containing protein</fullName>
    </recommendedName>
</protein>
<proteinExistence type="predicted"/>
<dbReference type="Pfam" id="PF03171">
    <property type="entry name" value="2OG-FeII_Oxy"/>
    <property type="match status" value="1"/>
</dbReference>
<dbReference type="SUPFAM" id="SSF51197">
    <property type="entry name" value="Clavaminate synthase-like"/>
    <property type="match status" value="1"/>
</dbReference>
<accession>A0A6A2X5F0</accession>
<evidence type="ECO:0000259" key="3">
    <source>
        <dbReference type="PROSITE" id="PS51471"/>
    </source>
</evidence>
<reference evidence="4" key="1">
    <citation type="submission" date="2019-09" db="EMBL/GenBank/DDBJ databases">
        <title>Draft genome information of white flower Hibiscus syriacus.</title>
        <authorList>
            <person name="Kim Y.-M."/>
        </authorList>
    </citation>
    <scope>NUCLEOTIDE SEQUENCE [LARGE SCALE GENOMIC DNA]</scope>
    <source>
        <strain evidence="4">YM2019G1</strain>
    </source>
</reference>
<comment type="caution">
    <text evidence="4">The sequence shown here is derived from an EMBL/GenBank/DDBJ whole genome shotgun (WGS) entry which is preliminary data.</text>
</comment>
<name>A0A6A2X5F0_HIBSY</name>
<gene>
    <name evidence="4" type="ORF">F3Y22_tig00116996pilonHSYRG00338</name>
</gene>
<dbReference type="PANTHER" id="PTHR47991">
    <property type="entry name" value="OXOGLUTARATE/IRON-DEPENDENT DIOXYGENASE"/>
    <property type="match status" value="1"/>
</dbReference>
<dbReference type="EMBL" id="VEPZ02001761">
    <property type="protein sequence ID" value="KAE8657266.1"/>
    <property type="molecule type" value="Genomic_DNA"/>
</dbReference>
<dbReference type="GO" id="GO:0046872">
    <property type="term" value="F:metal ion binding"/>
    <property type="evidence" value="ECO:0007669"/>
    <property type="project" value="UniProtKB-KW"/>
</dbReference>
<evidence type="ECO:0000313" key="4">
    <source>
        <dbReference type="EMBL" id="KAE8657266.1"/>
    </source>
</evidence>
<dbReference type="Proteomes" id="UP000436088">
    <property type="component" value="Unassembled WGS sequence"/>
</dbReference>
<feature type="domain" description="Fe2OG dioxygenase" evidence="3">
    <location>
        <begin position="1"/>
        <end position="99"/>
    </location>
</feature>
<dbReference type="AlphaFoldDB" id="A0A6A2X5F0"/>
<evidence type="ECO:0000313" key="5">
    <source>
        <dbReference type="Proteomes" id="UP000436088"/>
    </source>
</evidence>
<evidence type="ECO:0000256" key="1">
    <source>
        <dbReference type="ARBA" id="ARBA00022723"/>
    </source>
</evidence>
<organism evidence="4 5">
    <name type="scientific">Hibiscus syriacus</name>
    <name type="common">Rose of Sharon</name>
    <dbReference type="NCBI Taxonomy" id="106335"/>
    <lineage>
        <taxon>Eukaryota</taxon>
        <taxon>Viridiplantae</taxon>
        <taxon>Streptophyta</taxon>
        <taxon>Embryophyta</taxon>
        <taxon>Tracheophyta</taxon>
        <taxon>Spermatophyta</taxon>
        <taxon>Magnoliopsida</taxon>
        <taxon>eudicotyledons</taxon>
        <taxon>Gunneridae</taxon>
        <taxon>Pentapetalae</taxon>
        <taxon>rosids</taxon>
        <taxon>malvids</taxon>
        <taxon>Malvales</taxon>
        <taxon>Malvaceae</taxon>
        <taxon>Malvoideae</taxon>
        <taxon>Hibiscus</taxon>
    </lineage>
</organism>
<dbReference type="InterPro" id="IPR044861">
    <property type="entry name" value="IPNS-like_FE2OG_OXY"/>
</dbReference>
<dbReference type="InterPro" id="IPR050295">
    <property type="entry name" value="Plant_2OG-oxidoreductases"/>
</dbReference>
<keyword evidence="2" id="KW-0408">Iron</keyword>
<keyword evidence="1" id="KW-0479">Metal-binding</keyword>